<dbReference type="Gene3D" id="3.40.109.10">
    <property type="entry name" value="NADH Oxidase"/>
    <property type="match status" value="1"/>
</dbReference>
<dbReference type="STRING" id="1121290.CLAOCE_20720"/>
<dbReference type="Pfam" id="PF00881">
    <property type="entry name" value="Nitroreductase"/>
    <property type="match status" value="1"/>
</dbReference>
<dbReference type="RefSeq" id="WP_070111092.1">
    <property type="nucleotide sequence ID" value="NZ_LZFO01000040.1"/>
</dbReference>
<dbReference type="AlphaFoldDB" id="A0A1E8EWB1"/>
<dbReference type="SUPFAM" id="SSF55469">
    <property type="entry name" value="FMN-dependent nitroreductase-like"/>
    <property type="match status" value="1"/>
</dbReference>
<comment type="similarity">
    <text evidence="1">Belongs to the nitroreductase family.</text>
</comment>
<dbReference type="PANTHER" id="PTHR43673:SF10">
    <property type="entry name" value="NADH DEHYDROGENASE_NAD(P)H NITROREDUCTASE XCC3605-RELATED"/>
    <property type="match status" value="1"/>
</dbReference>
<evidence type="ECO:0000256" key="1">
    <source>
        <dbReference type="ARBA" id="ARBA00007118"/>
    </source>
</evidence>
<evidence type="ECO:0000313" key="5">
    <source>
        <dbReference type="Proteomes" id="UP000175744"/>
    </source>
</evidence>
<sequence length="184" mass="21100">MNNVIETIKNRRSIRRFTEEQIQDTHLNAILEAGIFAPTGHNDQPWHFTVIQSKDMLNYISTKTKEFMAKSEEEWISAMGKSERLHLFYNAPTVIIVSGRENSYSPLIDCSAATENMAIAAESLNIGSVWVGLVNHFFEHKEEVSKLNIPEGYVPYYALCIGYKNMSKPVKTPERKRDVINYIK</sequence>
<gene>
    <name evidence="4" type="primary">nfrA2</name>
    <name evidence="4" type="ORF">CLOACE_20720</name>
</gene>
<dbReference type="OrthoDB" id="9783470at2"/>
<protein>
    <submittedName>
        <fullName evidence="4">FMN reductase</fullName>
        <ecNumber evidence="4">1.5.1.39</ecNumber>
    </submittedName>
</protein>
<dbReference type="Proteomes" id="UP000175744">
    <property type="component" value="Unassembled WGS sequence"/>
</dbReference>
<comment type="caution">
    <text evidence="4">The sequence shown here is derived from an EMBL/GenBank/DDBJ whole genome shotgun (WGS) entry which is preliminary data.</text>
</comment>
<evidence type="ECO:0000259" key="3">
    <source>
        <dbReference type="Pfam" id="PF00881"/>
    </source>
</evidence>
<evidence type="ECO:0000313" key="4">
    <source>
        <dbReference type="EMBL" id="OFI01555.1"/>
    </source>
</evidence>
<keyword evidence="2 4" id="KW-0560">Oxidoreductase</keyword>
<name>A0A1E8EWB1_9CLOT</name>
<feature type="domain" description="Nitroreductase" evidence="3">
    <location>
        <begin position="8"/>
        <end position="163"/>
    </location>
</feature>
<dbReference type="EC" id="1.5.1.39" evidence="4"/>
<dbReference type="PANTHER" id="PTHR43673">
    <property type="entry name" value="NAD(P)H NITROREDUCTASE YDGI-RELATED"/>
    <property type="match status" value="1"/>
</dbReference>
<dbReference type="PATRIC" id="fig|1121290.3.peg.2083"/>
<dbReference type="EMBL" id="LZFO01000040">
    <property type="protein sequence ID" value="OFI01555.1"/>
    <property type="molecule type" value="Genomic_DNA"/>
</dbReference>
<dbReference type="GO" id="GO:0008752">
    <property type="term" value="F:FMN reductase [NAD(P)H] activity"/>
    <property type="evidence" value="ECO:0007669"/>
    <property type="project" value="UniProtKB-EC"/>
</dbReference>
<evidence type="ECO:0000256" key="2">
    <source>
        <dbReference type="ARBA" id="ARBA00023002"/>
    </source>
</evidence>
<dbReference type="InterPro" id="IPR000415">
    <property type="entry name" value="Nitroreductase-like"/>
</dbReference>
<reference evidence="4 5" key="1">
    <citation type="submission" date="2016-06" db="EMBL/GenBank/DDBJ databases">
        <title>Genome sequence of Clostridium acetireducens DSM 10703.</title>
        <authorList>
            <person name="Poehlein A."/>
            <person name="Fluechter S."/>
            <person name="Duerre P."/>
            <person name="Daniel R."/>
        </authorList>
    </citation>
    <scope>NUCLEOTIDE SEQUENCE [LARGE SCALE GENOMIC DNA]</scope>
    <source>
        <strain evidence="4 5">DSM 10703</strain>
    </source>
</reference>
<proteinExistence type="inferred from homology"/>
<organism evidence="4 5">
    <name type="scientific">Clostridium acetireducens DSM 10703</name>
    <dbReference type="NCBI Taxonomy" id="1121290"/>
    <lineage>
        <taxon>Bacteria</taxon>
        <taxon>Bacillati</taxon>
        <taxon>Bacillota</taxon>
        <taxon>Clostridia</taxon>
        <taxon>Eubacteriales</taxon>
        <taxon>Clostridiaceae</taxon>
        <taxon>Clostridium</taxon>
    </lineage>
</organism>
<accession>A0A1E8EWB1</accession>
<keyword evidence="5" id="KW-1185">Reference proteome</keyword>
<dbReference type="InterPro" id="IPR029479">
    <property type="entry name" value="Nitroreductase"/>
</dbReference>